<keyword evidence="2" id="KW-0732">Signal</keyword>
<comment type="caution">
    <text evidence="3">The sequence shown here is derived from an EMBL/GenBank/DDBJ whole genome shotgun (WGS) entry which is preliminary data.</text>
</comment>
<evidence type="ECO:0000256" key="1">
    <source>
        <dbReference type="SAM" id="Phobius"/>
    </source>
</evidence>
<keyword evidence="1" id="KW-0812">Transmembrane</keyword>
<evidence type="ECO:0000256" key="2">
    <source>
        <dbReference type="SAM" id="SignalP"/>
    </source>
</evidence>
<dbReference type="Proteomes" id="UP000018141">
    <property type="component" value="Unassembled WGS sequence"/>
</dbReference>
<feature type="chain" id="PRO_5004440163" evidence="2">
    <location>
        <begin position="34"/>
        <end position="284"/>
    </location>
</feature>
<evidence type="ECO:0000313" key="4">
    <source>
        <dbReference type="Proteomes" id="UP000018141"/>
    </source>
</evidence>
<dbReference type="EMBL" id="CBHH010000020">
    <property type="protein sequence ID" value="CDD55847.1"/>
    <property type="molecule type" value="Genomic_DNA"/>
</dbReference>
<gene>
    <name evidence="3" type="ORF">BN656_00572</name>
</gene>
<reference evidence="3" key="1">
    <citation type="submission" date="2012-11" db="EMBL/GenBank/DDBJ databases">
        <title>Dependencies among metagenomic species, viruses, plasmids and units of genetic variation.</title>
        <authorList>
            <person name="Nielsen H.B."/>
            <person name="Almeida M."/>
            <person name="Juncker A.S."/>
            <person name="Rasmussen S."/>
            <person name="Li J."/>
            <person name="Sunagawa S."/>
            <person name="Plichta D."/>
            <person name="Gautier L."/>
            <person name="Le Chatelier E."/>
            <person name="Peletier E."/>
            <person name="Bonde I."/>
            <person name="Nielsen T."/>
            <person name="Manichanh C."/>
            <person name="Arumugam M."/>
            <person name="Batto J."/>
            <person name="Santos M.B.Q.D."/>
            <person name="Blom N."/>
            <person name="Borruel N."/>
            <person name="Burgdorf K.S."/>
            <person name="Boumezbeur F."/>
            <person name="Casellas F."/>
            <person name="Dore J."/>
            <person name="Guarner F."/>
            <person name="Hansen T."/>
            <person name="Hildebrand F."/>
            <person name="Kaas R.S."/>
            <person name="Kennedy S."/>
            <person name="Kristiansen K."/>
            <person name="Kultima J.R."/>
            <person name="Leonard P."/>
            <person name="Levenez F."/>
            <person name="Lund O."/>
            <person name="Moumen B."/>
            <person name="Le Paslier D."/>
            <person name="Pons N."/>
            <person name="Pedersen O."/>
            <person name="Prifti E."/>
            <person name="Qin J."/>
            <person name="Raes J."/>
            <person name="Tap J."/>
            <person name="Tims S."/>
            <person name="Ussery D.W."/>
            <person name="Yamada T."/>
            <person name="MetaHit consortium"/>
            <person name="Renault P."/>
            <person name="Sicheritz-Ponten T."/>
            <person name="Bork P."/>
            <person name="Wang J."/>
            <person name="Brunak S."/>
            <person name="Ehrlich S.D."/>
        </authorList>
    </citation>
    <scope>NUCLEOTIDE SEQUENCE [LARGE SCALE GENOMIC DNA]</scope>
</reference>
<keyword evidence="1" id="KW-0472">Membrane</keyword>
<sequence>MHYNRIIKTAAGCLAAAAITLASLMTGSVTASAADSSSAAAASDEASGSGEYTDYTFAQINTRIRVPKSMITFTNSVTSADPNLSRINASADQLRIMFDKNNLYLETMPENLSYEVILGGVKKDGLKNYSDMSSDELAEAFEEYENHCRQAEYDTVYSVSRYNGPSGIYFVADFCTTTDETTVYSRKYYTIAEGCEISIALQTKLPSAGDPNDTTTYIFNEDAAGVAKDIVDNVSYSQMKEHFTDTSMFSELFGYVLGIVVTIGGLGLILWLLIKTTSKPKKKF</sequence>
<organism evidence="3 4">
    <name type="scientific">Bacteroides pectinophilus CAG:437</name>
    <dbReference type="NCBI Taxonomy" id="1263051"/>
    <lineage>
        <taxon>Bacteria</taxon>
        <taxon>Bacillati</taxon>
        <taxon>Bacillota</taxon>
        <taxon>Clostridia</taxon>
        <taxon>Eubacteriales</taxon>
    </lineage>
</organism>
<evidence type="ECO:0000313" key="3">
    <source>
        <dbReference type="EMBL" id="CDD55847.1"/>
    </source>
</evidence>
<accession>R7AZS2</accession>
<dbReference type="AlphaFoldDB" id="R7AZS2"/>
<feature type="transmembrane region" description="Helical" evidence="1">
    <location>
        <begin position="252"/>
        <end position="274"/>
    </location>
</feature>
<keyword evidence="1" id="KW-1133">Transmembrane helix</keyword>
<feature type="signal peptide" evidence="2">
    <location>
        <begin position="1"/>
        <end position="33"/>
    </location>
</feature>
<proteinExistence type="predicted"/>
<name>R7AZS2_9FIRM</name>
<protein>
    <submittedName>
        <fullName evidence="3">Uncharacterized protein</fullName>
    </submittedName>
</protein>